<evidence type="ECO:0000313" key="3">
    <source>
        <dbReference type="Proteomes" id="UP001527866"/>
    </source>
</evidence>
<feature type="transmembrane region" description="Helical" evidence="1">
    <location>
        <begin position="43"/>
        <end position="67"/>
    </location>
</feature>
<dbReference type="EMBL" id="JAQFWQ010000029">
    <property type="protein sequence ID" value="MDA2811445.1"/>
    <property type="molecule type" value="Genomic_DNA"/>
</dbReference>
<accession>A0ABT4U4R7</accession>
<keyword evidence="1" id="KW-1133">Transmembrane helix</keyword>
<evidence type="ECO:0000256" key="1">
    <source>
        <dbReference type="SAM" id="Phobius"/>
    </source>
</evidence>
<organism evidence="2 3">
    <name type="scientific">Nocardiopsis endophytica</name>
    <dbReference type="NCBI Taxonomy" id="3018445"/>
    <lineage>
        <taxon>Bacteria</taxon>
        <taxon>Bacillati</taxon>
        <taxon>Actinomycetota</taxon>
        <taxon>Actinomycetes</taxon>
        <taxon>Streptosporangiales</taxon>
        <taxon>Nocardiopsidaceae</taxon>
        <taxon>Nocardiopsis</taxon>
    </lineage>
</organism>
<comment type="caution">
    <text evidence="2">The sequence shown here is derived from an EMBL/GenBank/DDBJ whole genome shotgun (WGS) entry which is preliminary data.</text>
</comment>
<evidence type="ECO:0008006" key="4">
    <source>
        <dbReference type="Google" id="ProtNLM"/>
    </source>
</evidence>
<keyword evidence="3" id="KW-1185">Reference proteome</keyword>
<feature type="transmembrane region" description="Helical" evidence="1">
    <location>
        <begin position="137"/>
        <end position="157"/>
    </location>
</feature>
<evidence type="ECO:0000313" key="2">
    <source>
        <dbReference type="EMBL" id="MDA2811445.1"/>
    </source>
</evidence>
<reference evidence="2 3" key="1">
    <citation type="submission" date="2023-01" db="EMBL/GenBank/DDBJ databases">
        <title>Draft genome sequence of Nocardiopsis sp. RSe5-2 isolated from halophytes.</title>
        <authorList>
            <person name="Duangmal K."/>
            <person name="Chantavorakit T."/>
        </authorList>
    </citation>
    <scope>NUCLEOTIDE SEQUENCE [LARGE SCALE GENOMIC DNA]</scope>
    <source>
        <strain evidence="2 3">RSe5-2</strain>
    </source>
</reference>
<sequence>MEGAMDGTPGGAGRADIGREEAAASLAAAEGAAAKMRRKASSYAVYCAVYGTVIPVCTAAIGLGPFLLGLESALPVVFTTTAVMLGVILALVIYMVTRPVTGTWFLRAHTATMTAWGVLYGVTMIVGMTAFRGEPAWWIPMSIATALPFAATIVWILRMNRRDR</sequence>
<keyword evidence="1" id="KW-0472">Membrane</keyword>
<dbReference type="Proteomes" id="UP001527866">
    <property type="component" value="Unassembled WGS sequence"/>
</dbReference>
<feature type="transmembrane region" description="Helical" evidence="1">
    <location>
        <begin position="73"/>
        <end position="96"/>
    </location>
</feature>
<name>A0ABT4U4R7_9ACTN</name>
<proteinExistence type="predicted"/>
<protein>
    <recommendedName>
        <fullName evidence="4">Integral membrane protein</fullName>
    </recommendedName>
</protein>
<feature type="transmembrane region" description="Helical" evidence="1">
    <location>
        <begin position="108"/>
        <end position="131"/>
    </location>
</feature>
<gene>
    <name evidence="2" type="ORF">O4J56_12450</name>
</gene>
<keyword evidence="1" id="KW-0812">Transmembrane</keyword>